<dbReference type="RefSeq" id="WP_017739822.1">
    <property type="nucleotide sequence ID" value="NZ_KQ976354.1"/>
</dbReference>
<dbReference type="GO" id="GO:0008667">
    <property type="term" value="F:2,3-dihydro-2,3-dihydroxybenzoate dehydrogenase activity"/>
    <property type="evidence" value="ECO:0007669"/>
    <property type="project" value="InterPro"/>
</dbReference>
<dbReference type="EMBL" id="ANNX02000026">
    <property type="protein sequence ID" value="KYC40861.1"/>
    <property type="molecule type" value="Genomic_DNA"/>
</dbReference>
<dbReference type="PANTHER" id="PTHR43431:SF1">
    <property type="entry name" value="OS08G0476300 PROTEIN"/>
    <property type="match status" value="1"/>
</dbReference>
<accession>A0A139X826</accession>
<comment type="caution">
    <text evidence="1">The sequence shown here is derived from an EMBL/GenBank/DDBJ whole genome shotgun (WGS) entry which is preliminary data.</text>
</comment>
<reference evidence="1 2" key="1">
    <citation type="journal article" date="2013" name="Genome Biol. Evol.">
        <title>Genomes of Stigonematalean cyanobacteria (subsection V) and the evolution of oxygenic photosynthesis from prokaryotes to plastids.</title>
        <authorList>
            <person name="Dagan T."/>
            <person name="Roettger M."/>
            <person name="Stucken K."/>
            <person name="Landan G."/>
            <person name="Koch R."/>
            <person name="Major P."/>
            <person name="Gould S.B."/>
            <person name="Goremykin V.V."/>
            <person name="Rippka R."/>
            <person name="Tandeau de Marsac N."/>
            <person name="Gugger M."/>
            <person name="Lockhart P.J."/>
            <person name="Allen J.F."/>
            <person name="Brune I."/>
            <person name="Maus I."/>
            <person name="Puhler A."/>
            <person name="Martin W.F."/>
        </authorList>
    </citation>
    <scope>NUCLEOTIDE SEQUENCE [LARGE SCALE GENOMIC DNA]</scope>
    <source>
        <strain evidence="1 2">PCC 7110</strain>
    </source>
</reference>
<evidence type="ECO:0008006" key="3">
    <source>
        <dbReference type="Google" id="ProtNLM"/>
    </source>
</evidence>
<dbReference type="Gene3D" id="3.40.50.720">
    <property type="entry name" value="NAD(P)-binding Rossmann-like Domain"/>
    <property type="match status" value="1"/>
</dbReference>
<dbReference type="SUPFAM" id="SSF51735">
    <property type="entry name" value="NAD(P)-binding Rossmann-fold domains"/>
    <property type="match status" value="1"/>
</dbReference>
<dbReference type="InterPro" id="IPR036291">
    <property type="entry name" value="NAD(P)-bd_dom_sf"/>
</dbReference>
<organism evidence="1 2">
    <name type="scientific">Scytonema hofmannii PCC 7110</name>
    <dbReference type="NCBI Taxonomy" id="128403"/>
    <lineage>
        <taxon>Bacteria</taxon>
        <taxon>Bacillati</taxon>
        <taxon>Cyanobacteriota</taxon>
        <taxon>Cyanophyceae</taxon>
        <taxon>Nostocales</taxon>
        <taxon>Scytonemataceae</taxon>
        <taxon>Scytonema</taxon>
    </lineage>
</organism>
<name>A0A139X826_9CYAN</name>
<gene>
    <name evidence="1" type="ORF">WA1_24890</name>
</gene>
<dbReference type="AlphaFoldDB" id="A0A139X826"/>
<dbReference type="Proteomes" id="UP000076925">
    <property type="component" value="Unassembled WGS sequence"/>
</dbReference>
<keyword evidence="2" id="KW-1185">Reference proteome</keyword>
<dbReference type="OrthoDB" id="5513072at2"/>
<dbReference type="STRING" id="128403.WA1_24890"/>
<dbReference type="GO" id="GO:0019290">
    <property type="term" value="P:siderophore biosynthetic process"/>
    <property type="evidence" value="ECO:0007669"/>
    <property type="project" value="InterPro"/>
</dbReference>
<dbReference type="PANTHER" id="PTHR43431">
    <property type="entry name" value="OXIDOREDUCTASE, SHORT CHAIN DEHYDROGENASE/REDUCTASE FAMILY (AFU_ORTHOLOGUE AFUA_5G14000)"/>
    <property type="match status" value="1"/>
</dbReference>
<evidence type="ECO:0000313" key="1">
    <source>
        <dbReference type="EMBL" id="KYC40861.1"/>
    </source>
</evidence>
<evidence type="ECO:0000313" key="2">
    <source>
        <dbReference type="Proteomes" id="UP000076925"/>
    </source>
</evidence>
<dbReference type="InterPro" id="IPR003560">
    <property type="entry name" value="DHB_DH"/>
</dbReference>
<dbReference type="PRINTS" id="PR01397">
    <property type="entry name" value="DHBDHDRGNASE"/>
</dbReference>
<dbReference type="Pfam" id="PF00106">
    <property type="entry name" value="adh_short"/>
    <property type="match status" value="1"/>
</dbReference>
<proteinExistence type="predicted"/>
<sequence length="221" mass="23122">MKPLCIIVGFGAGVGMGIADAFGKAGFQLGLIARNPSKYTDALQSLTDIGIEVSIAAADVSNESSLTDAIAKLQQEHGLAEVLVYNVVSPTFGKPTTLTTTQLAQDFSVNVVGALVAVKAVLPAMRSKGQGSLLFTGGGWAHYPWDEASSISIGKAGLRSLALTLAQELADTGIRVGMVSIMGQVAPDTPFDPNKIGEAFLELYRQPTDKFQSEMLFQGAS</sequence>
<dbReference type="InterPro" id="IPR002347">
    <property type="entry name" value="SDR_fam"/>
</dbReference>
<protein>
    <recommendedName>
        <fullName evidence="3">Short-chain dehydrogenase</fullName>
    </recommendedName>
</protein>